<feature type="transmembrane region" description="Helical" evidence="6">
    <location>
        <begin position="295"/>
        <end position="317"/>
    </location>
</feature>
<dbReference type="EMBL" id="PNBX01000008">
    <property type="protein sequence ID" value="TMO69985.1"/>
    <property type="molecule type" value="Genomic_DNA"/>
</dbReference>
<keyword evidence="4 6" id="KW-1133">Transmembrane helix</keyword>
<comment type="caution">
    <text evidence="7">The sequence shown here is derived from an EMBL/GenBank/DDBJ whole genome shotgun (WGS) entry which is preliminary data.</text>
</comment>
<feature type="transmembrane region" description="Helical" evidence="6">
    <location>
        <begin position="362"/>
        <end position="380"/>
    </location>
</feature>
<sequence>MFSKLLKQTATLLCSNVFASLLNFFSVAITLKVLGMQSFGEVTLLQSYILVFSLCASPQAWQGLIRSLNLESHKAALVKTTLKYELSSAFVGCVIALLFADLYLSLLNLLEYSSSLKLALIYIFFNQTGVAIGVLRYNEKFTELALQSVISALIFFVCAWIGYFQGAGVEYFFMVYLGSLLVGVLYIQLCCFKHVLALYTEQGGVGNSFDKKAYRKFLYGVHLTTLADIPVKQLDNILVGACVSVGAAGAYRVIKQIATISTKLTGPFNQVLYPEINRLLANQEYTKVKQAMLKIISILMACSITIAILTSVTSNYWIPLLFSSDLLVYQWHLIVFLVVHAISTGFMPIHPTFLALGFIKRLLFITLSSNFILVAVIILFGPIFGLWGVLGALAIQYFMTIACKLPIVFNRLSLGTDENLTLRT</sequence>
<dbReference type="InterPro" id="IPR002797">
    <property type="entry name" value="Polysacc_synth"/>
</dbReference>
<reference evidence="7 10" key="1">
    <citation type="submission" date="2018-01" db="EMBL/GenBank/DDBJ databases">
        <authorList>
            <person name="Paulsen S."/>
            <person name="Gram L.K."/>
        </authorList>
    </citation>
    <scope>NUCLEOTIDE SEQUENCE [LARGE SCALE GENOMIC DNA]</scope>
    <source>
        <strain evidence="7 10">S3790</strain>
        <strain evidence="8">S3895</strain>
    </source>
</reference>
<dbReference type="GO" id="GO:0005886">
    <property type="term" value="C:plasma membrane"/>
    <property type="evidence" value="ECO:0007669"/>
    <property type="project" value="UniProtKB-SubCell"/>
</dbReference>
<gene>
    <name evidence="7" type="ORF">CWC19_03045</name>
    <name evidence="8" type="ORF">CWC20_06775</name>
</gene>
<feature type="transmembrane region" description="Helical" evidence="6">
    <location>
        <begin position="118"/>
        <end position="137"/>
    </location>
</feature>
<feature type="transmembrane region" description="Helical" evidence="6">
    <location>
        <begin position="86"/>
        <end position="106"/>
    </location>
</feature>
<evidence type="ECO:0000313" key="9">
    <source>
        <dbReference type="Proteomes" id="UP000307164"/>
    </source>
</evidence>
<keyword evidence="9" id="KW-1185">Reference proteome</keyword>
<dbReference type="EMBL" id="PNBW01000033">
    <property type="protein sequence ID" value="TMO75953.1"/>
    <property type="molecule type" value="Genomic_DNA"/>
</dbReference>
<evidence type="ECO:0000256" key="6">
    <source>
        <dbReference type="SAM" id="Phobius"/>
    </source>
</evidence>
<proteinExistence type="predicted"/>
<evidence type="ECO:0000256" key="2">
    <source>
        <dbReference type="ARBA" id="ARBA00022475"/>
    </source>
</evidence>
<keyword evidence="5 6" id="KW-0472">Membrane</keyword>
<name>A0A5S3VDZ1_9GAMM</name>
<feature type="transmembrane region" description="Helical" evidence="6">
    <location>
        <begin position="144"/>
        <end position="165"/>
    </location>
</feature>
<evidence type="ECO:0000313" key="7">
    <source>
        <dbReference type="EMBL" id="TMO69985.1"/>
    </source>
</evidence>
<organism evidence="7 10">
    <name type="scientific">Pseudoalteromonas aurantia</name>
    <dbReference type="NCBI Taxonomy" id="43654"/>
    <lineage>
        <taxon>Bacteria</taxon>
        <taxon>Pseudomonadati</taxon>
        <taxon>Pseudomonadota</taxon>
        <taxon>Gammaproteobacteria</taxon>
        <taxon>Alteromonadales</taxon>
        <taxon>Pseudoalteromonadaceae</taxon>
        <taxon>Pseudoalteromonas</taxon>
    </lineage>
</organism>
<reference evidence="7" key="3">
    <citation type="submission" date="2019-09" db="EMBL/GenBank/DDBJ databases">
        <title>Co-occurence of chitin degradation, pigmentation and bioactivity in marine Pseudoalteromonas.</title>
        <authorList>
            <person name="Sonnenschein E.C."/>
            <person name="Bech P.K."/>
        </authorList>
    </citation>
    <scope>NUCLEOTIDE SEQUENCE</scope>
    <source>
        <strain evidence="7">S3790</strain>
    </source>
</reference>
<dbReference type="Pfam" id="PF01943">
    <property type="entry name" value="Polysacc_synt"/>
    <property type="match status" value="1"/>
</dbReference>
<evidence type="ECO:0000313" key="8">
    <source>
        <dbReference type="EMBL" id="TMO75953.1"/>
    </source>
</evidence>
<accession>A0A5S3VDZ1</accession>
<evidence type="ECO:0000313" key="10">
    <source>
        <dbReference type="Proteomes" id="UP000307217"/>
    </source>
</evidence>
<keyword evidence="2" id="KW-1003">Cell membrane</keyword>
<dbReference type="PANTHER" id="PTHR30250:SF11">
    <property type="entry name" value="O-ANTIGEN TRANSPORTER-RELATED"/>
    <property type="match status" value="1"/>
</dbReference>
<feature type="transmembrane region" description="Helical" evidence="6">
    <location>
        <begin position="329"/>
        <end position="350"/>
    </location>
</feature>
<feature type="transmembrane region" description="Helical" evidence="6">
    <location>
        <begin position="171"/>
        <end position="192"/>
    </location>
</feature>
<feature type="transmembrane region" description="Helical" evidence="6">
    <location>
        <begin position="12"/>
        <end position="33"/>
    </location>
</feature>
<evidence type="ECO:0008006" key="11">
    <source>
        <dbReference type="Google" id="ProtNLM"/>
    </source>
</evidence>
<comment type="subcellular location">
    <subcellularLocation>
        <location evidence="1">Cell membrane</location>
        <topology evidence="1">Multi-pass membrane protein</topology>
    </subcellularLocation>
</comment>
<evidence type="ECO:0000256" key="4">
    <source>
        <dbReference type="ARBA" id="ARBA00022989"/>
    </source>
</evidence>
<reference evidence="9 10" key="2">
    <citation type="submission" date="2019-06" db="EMBL/GenBank/DDBJ databases">
        <title>Co-occurence of chitin degradation, pigmentation and bioactivity in marine Pseudoalteromonas.</title>
        <authorList>
            <person name="Sonnenschein E.C."/>
            <person name="Bech P.K."/>
        </authorList>
    </citation>
    <scope>NUCLEOTIDE SEQUENCE [LARGE SCALE GENOMIC DNA]</scope>
    <source>
        <strain evidence="10">S3790</strain>
        <strain evidence="8 9">S3895</strain>
    </source>
</reference>
<evidence type="ECO:0000256" key="5">
    <source>
        <dbReference type="ARBA" id="ARBA00023136"/>
    </source>
</evidence>
<feature type="transmembrane region" description="Helical" evidence="6">
    <location>
        <begin position="45"/>
        <end position="65"/>
    </location>
</feature>
<dbReference type="InterPro" id="IPR050833">
    <property type="entry name" value="Poly_Biosynth_Transport"/>
</dbReference>
<dbReference type="Proteomes" id="UP000307217">
    <property type="component" value="Unassembled WGS sequence"/>
</dbReference>
<dbReference type="Proteomes" id="UP000307164">
    <property type="component" value="Unassembled WGS sequence"/>
</dbReference>
<evidence type="ECO:0000256" key="1">
    <source>
        <dbReference type="ARBA" id="ARBA00004651"/>
    </source>
</evidence>
<feature type="transmembrane region" description="Helical" evidence="6">
    <location>
        <begin position="386"/>
        <end position="407"/>
    </location>
</feature>
<evidence type="ECO:0000256" key="3">
    <source>
        <dbReference type="ARBA" id="ARBA00022692"/>
    </source>
</evidence>
<dbReference type="AlphaFoldDB" id="A0A5S3VDZ1"/>
<dbReference type="RefSeq" id="WP_349304802.1">
    <property type="nucleotide sequence ID" value="NZ_PNBW01000033.1"/>
</dbReference>
<dbReference type="PANTHER" id="PTHR30250">
    <property type="entry name" value="PST FAMILY PREDICTED COLANIC ACID TRANSPORTER"/>
    <property type="match status" value="1"/>
</dbReference>
<keyword evidence="3 6" id="KW-0812">Transmembrane</keyword>
<protein>
    <recommendedName>
        <fullName evidence="11">Polysaccharide biosynthesis protein C-terminal domain-containing protein</fullName>
    </recommendedName>
</protein>